<proteinExistence type="inferred from homology"/>
<gene>
    <name evidence="7" type="ORF">Naga_100049g37</name>
</gene>
<comment type="caution">
    <text evidence="7">The sequence shown here is derived from an EMBL/GenBank/DDBJ whole genome shotgun (WGS) entry which is preliminary data.</text>
</comment>
<dbReference type="SMART" id="SM00645">
    <property type="entry name" value="Pept_C1"/>
    <property type="match status" value="1"/>
</dbReference>
<dbReference type="PANTHER" id="PTHR12411">
    <property type="entry name" value="CYSTEINE PROTEASE FAMILY C1-RELATED"/>
    <property type="match status" value="1"/>
</dbReference>
<dbReference type="InterPro" id="IPR013201">
    <property type="entry name" value="Prot_inhib_I29"/>
</dbReference>
<dbReference type="AlphaFoldDB" id="W7TFZ8"/>
<dbReference type="InterPro" id="IPR025660">
    <property type="entry name" value="Pept_his_AS"/>
</dbReference>
<dbReference type="SUPFAM" id="SSF54001">
    <property type="entry name" value="Cysteine proteinases"/>
    <property type="match status" value="1"/>
</dbReference>
<comment type="similarity">
    <text evidence="1">Belongs to the peptidase C1 family.</text>
</comment>
<dbReference type="PROSITE" id="PS00139">
    <property type="entry name" value="THIOL_PROTEASE_CYS"/>
    <property type="match status" value="1"/>
</dbReference>
<feature type="region of interest" description="Disordered" evidence="4">
    <location>
        <begin position="116"/>
        <end position="159"/>
    </location>
</feature>
<dbReference type="GO" id="GO:0006508">
    <property type="term" value="P:proteolysis"/>
    <property type="evidence" value="ECO:0007669"/>
    <property type="project" value="InterPro"/>
</dbReference>
<dbReference type="Pfam" id="PF00112">
    <property type="entry name" value="Peptidase_C1"/>
    <property type="match status" value="1"/>
</dbReference>
<evidence type="ECO:0000313" key="7">
    <source>
        <dbReference type="EMBL" id="EWM25047.1"/>
    </source>
</evidence>
<keyword evidence="3" id="KW-1015">Disulfide bond</keyword>
<dbReference type="InterPro" id="IPR039417">
    <property type="entry name" value="Peptidase_C1A_papain-like"/>
</dbReference>
<accession>W7TFZ8</accession>
<dbReference type="Proteomes" id="UP000019335">
    <property type="component" value="Chromosome 12"/>
</dbReference>
<dbReference type="PROSITE" id="PS00639">
    <property type="entry name" value="THIOL_PROTEASE_HIS"/>
    <property type="match status" value="1"/>
</dbReference>
<dbReference type="EMBL" id="AZIL01001061">
    <property type="protein sequence ID" value="EWM25047.1"/>
    <property type="molecule type" value="Genomic_DNA"/>
</dbReference>
<dbReference type="CDD" id="cd02248">
    <property type="entry name" value="Peptidase_C1A"/>
    <property type="match status" value="1"/>
</dbReference>
<evidence type="ECO:0000256" key="3">
    <source>
        <dbReference type="ARBA" id="ARBA00023157"/>
    </source>
</evidence>
<dbReference type="OrthoDB" id="10253408at2759"/>
<dbReference type="InterPro" id="IPR013128">
    <property type="entry name" value="Peptidase_C1A"/>
</dbReference>
<evidence type="ECO:0000256" key="5">
    <source>
        <dbReference type="SAM" id="SignalP"/>
    </source>
</evidence>
<organism evidence="7 8">
    <name type="scientific">Nannochloropsis gaditana</name>
    <dbReference type="NCBI Taxonomy" id="72520"/>
    <lineage>
        <taxon>Eukaryota</taxon>
        <taxon>Sar</taxon>
        <taxon>Stramenopiles</taxon>
        <taxon>Ochrophyta</taxon>
        <taxon>Eustigmatophyceae</taxon>
        <taxon>Eustigmatales</taxon>
        <taxon>Monodopsidaceae</taxon>
        <taxon>Nannochloropsis</taxon>
    </lineage>
</organism>
<dbReference type="InterPro" id="IPR000668">
    <property type="entry name" value="Peptidase_C1A_C"/>
</dbReference>
<dbReference type="InterPro" id="IPR038765">
    <property type="entry name" value="Papain-like_cys_pep_sf"/>
</dbReference>
<dbReference type="Pfam" id="PF08246">
    <property type="entry name" value="Inhibitor_I29"/>
    <property type="match status" value="1"/>
</dbReference>
<feature type="chain" id="PRO_5018553817" evidence="5">
    <location>
        <begin position="31"/>
        <end position="372"/>
    </location>
</feature>
<keyword evidence="2" id="KW-0865">Zymogen</keyword>
<feature type="domain" description="Peptidase C1A papain C-terminal" evidence="6">
    <location>
        <begin position="177"/>
        <end position="372"/>
    </location>
</feature>
<dbReference type="InterPro" id="IPR000169">
    <property type="entry name" value="Pept_cys_AS"/>
</dbReference>
<dbReference type="PRINTS" id="PR00705">
    <property type="entry name" value="PAPAIN"/>
</dbReference>
<sequence>MCFLRANLGKHCPILFAIVVLFIKASRCTSSPPMDDAPCSVKGFEAYCAEFHKDYSANSQEQARRFEAWVKSCLFLEQYKVDHPDASFHMGFNPLSDRLPEEHDAIFGLKVIPRGREAPSAPSSSSLSSDNLDSHRGLQGFHKHNRSEEEDSKEQGGEKSEYFVPSELAKDLSPRALPPAVDWRTANLNPEGVVAVTPVKNQGACGACWAFTTTAAVEGAVAVTTGVLNELSNQELIDCVTQNEGCNGGDFDYAFKFVVRKGLASTTDYQFTQSQGKCRSGAYPLASRIAAAYETDPCSENGLLSIVSRRPVAVAIDGSCDAFIQYKGGIYTQSCGSDLNHAVTIVGYGTDERTGTDYWVSASPGPSMIDVL</sequence>
<dbReference type="GO" id="GO:0008234">
    <property type="term" value="F:cysteine-type peptidase activity"/>
    <property type="evidence" value="ECO:0007669"/>
    <property type="project" value="InterPro"/>
</dbReference>
<protein>
    <submittedName>
        <fullName evidence="7">Cysteine proteinase-like protein</fullName>
    </submittedName>
</protein>
<dbReference type="Gene3D" id="3.90.70.10">
    <property type="entry name" value="Cysteine proteinases"/>
    <property type="match status" value="1"/>
</dbReference>
<evidence type="ECO:0000259" key="6">
    <source>
        <dbReference type="SMART" id="SM00645"/>
    </source>
</evidence>
<evidence type="ECO:0000256" key="2">
    <source>
        <dbReference type="ARBA" id="ARBA00023145"/>
    </source>
</evidence>
<keyword evidence="5" id="KW-0732">Signal</keyword>
<keyword evidence="8" id="KW-1185">Reference proteome</keyword>
<feature type="signal peptide" evidence="5">
    <location>
        <begin position="1"/>
        <end position="30"/>
    </location>
</feature>
<feature type="compositionally biased region" description="Low complexity" evidence="4">
    <location>
        <begin position="118"/>
        <end position="131"/>
    </location>
</feature>
<evidence type="ECO:0000313" key="8">
    <source>
        <dbReference type="Proteomes" id="UP000019335"/>
    </source>
</evidence>
<name>W7TFZ8_9STRA</name>
<evidence type="ECO:0000256" key="4">
    <source>
        <dbReference type="SAM" id="MobiDB-lite"/>
    </source>
</evidence>
<reference evidence="7 8" key="1">
    <citation type="journal article" date="2014" name="Mol. Plant">
        <title>Chromosome Scale Genome Assembly and Transcriptome Profiling of Nannochloropsis gaditana in Nitrogen Depletion.</title>
        <authorList>
            <person name="Corteggiani Carpinelli E."/>
            <person name="Telatin A."/>
            <person name="Vitulo N."/>
            <person name="Forcato C."/>
            <person name="D'Angelo M."/>
            <person name="Schiavon R."/>
            <person name="Vezzi A."/>
            <person name="Giacometti G.M."/>
            <person name="Morosinotto T."/>
            <person name="Valle G."/>
        </authorList>
    </citation>
    <scope>NUCLEOTIDE SEQUENCE [LARGE SCALE GENOMIC DNA]</scope>
    <source>
        <strain evidence="7 8">B-31</strain>
    </source>
</reference>
<evidence type="ECO:0000256" key="1">
    <source>
        <dbReference type="ARBA" id="ARBA00008455"/>
    </source>
</evidence>